<dbReference type="Proteomes" id="UP001374579">
    <property type="component" value="Unassembled WGS sequence"/>
</dbReference>
<keyword evidence="3" id="KW-1185">Reference proteome</keyword>
<feature type="compositionally biased region" description="Basic residues" evidence="1">
    <location>
        <begin position="362"/>
        <end position="373"/>
    </location>
</feature>
<feature type="compositionally biased region" description="Polar residues" evidence="1">
    <location>
        <begin position="455"/>
        <end position="473"/>
    </location>
</feature>
<feature type="compositionally biased region" description="Polar residues" evidence="1">
    <location>
        <begin position="329"/>
        <end position="345"/>
    </location>
</feature>
<feature type="compositionally biased region" description="Low complexity" evidence="1">
    <location>
        <begin position="48"/>
        <end position="61"/>
    </location>
</feature>
<organism evidence="2 3">
    <name type="scientific">Littorina saxatilis</name>
    <dbReference type="NCBI Taxonomy" id="31220"/>
    <lineage>
        <taxon>Eukaryota</taxon>
        <taxon>Metazoa</taxon>
        <taxon>Spiralia</taxon>
        <taxon>Lophotrochozoa</taxon>
        <taxon>Mollusca</taxon>
        <taxon>Gastropoda</taxon>
        <taxon>Caenogastropoda</taxon>
        <taxon>Littorinimorpha</taxon>
        <taxon>Littorinoidea</taxon>
        <taxon>Littorinidae</taxon>
        <taxon>Littorina</taxon>
    </lineage>
</organism>
<dbReference type="AlphaFoldDB" id="A0AAN9APL5"/>
<accession>A0AAN9APL5</accession>
<feature type="region of interest" description="Disordered" evidence="1">
    <location>
        <begin position="185"/>
        <end position="375"/>
    </location>
</feature>
<feature type="compositionally biased region" description="Polar residues" evidence="1">
    <location>
        <begin position="196"/>
        <end position="207"/>
    </location>
</feature>
<feature type="region of interest" description="Disordered" evidence="1">
    <location>
        <begin position="31"/>
        <end position="71"/>
    </location>
</feature>
<feature type="compositionally biased region" description="Polar residues" evidence="1">
    <location>
        <begin position="62"/>
        <end position="71"/>
    </location>
</feature>
<evidence type="ECO:0000313" key="3">
    <source>
        <dbReference type="Proteomes" id="UP001374579"/>
    </source>
</evidence>
<feature type="region of interest" description="Disordered" evidence="1">
    <location>
        <begin position="507"/>
        <end position="562"/>
    </location>
</feature>
<sequence>MSHATISPFLLQLFEVESRVVDKLLTQTKDGRPLQKPSWLGPREHLPSASSSSTTTRTTHSVENSSGSSTEILDPMNQLFKISGKNTHVNSSVLSLSSLSSSDSDFDGSTPFLTKESFSVQDPVSSAIDNLHSAVLLRAERPKLVKPRWIPTQVLQNQSSPPTPLLPEAEVCGVSTHKASNIALRSEVQRKEEDTNTSAVSVPSANRYNLRKSHSATSLGIKTRRRKHRKSTNSVSESEQQDSIDEAATPARRRKHRKSTNSVSESEQLDSIDEAATPASSSSVKSGSDFLKEVLIGRSSLRKRPHENDGKKEDKVSTSSPKDRDERSSTGATSKRQRLSQNGVQTEVKDATTRQRGTESRKGKRLQSKKRKHSTADFDARLIMRRRKRRVVHRTTNMMCVSCKHGILSTQCQVCVSATTVNTNSPTGPKKTALKTAPNALKIKNRSNLGMKKASVTNKSGRQVTSVVTQNSSTRTVKKNVQALCTSTQSQKCSLIQQQKNVNAQKLLKKAHKQQASKKKQSQKAVSDAGRKKLIPKQSAEKRPRKQQSKTKLGPRNNVEDSIIQRHKQLSSESPTLNDEQRFSSAKDMFSQLCQLEERSKEYDMSALEAMMPLTQPAGETVFRKPAALFPWSSNSSHVGGIWKSIFSKR</sequence>
<feature type="compositionally biased region" description="Basic and acidic residues" evidence="1">
    <location>
        <begin position="347"/>
        <end position="361"/>
    </location>
</feature>
<evidence type="ECO:0000256" key="1">
    <source>
        <dbReference type="SAM" id="MobiDB-lite"/>
    </source>
</evidence>
<protein>
    <submittedName>
        <fullName evidence="2">Uncharacterized protein</fullName>
    </submittedName>
</protein>
<feature type="compositionally biased region" description="Basic residues" evidence="1">
    <location>
        <begin position="507"/>
        <end position="522"/>
    </location>
</feature>
<feature type="compositionally biased region" description="Basic and acidic residues" evidence="1">
    <location>
        <begin position="306"/>
        <end position="328"/>
    </location>
</feature>
<feature type="region of interest" description="Disordered" evidence="1">
    <location>
        <begin position="452"/>
        <end position="473"/>
    </location>
</feature>
<dbReference type="EMBL" id="JBAMIC010000024">
    <property type="protein sequence ID" value="KAK7090696.1"/>
    <property type="molecule type" value="Genomic_DNA"/>
</dbReference>
<gene>
    <name evidence="2" type="ORF">V1264_010458</name>
</gene>
<reference evidence="2 3" key="1">
    <citation type="submission" date="2024-02" db="EMBL/GenBank/DDBJ databases">
        <title>Chromosome-scale genome assembly of the rough periwinkle Littorina saxatilis.</title>
        <authorList>
            <person name="De Jode A."/>
            <person name="Faria R."/>
            <person name="Formenti G."/>
            <person name="Sims Y."/>
            <person name="Smith T.P."/>
            <person name="Tracey A."/>
            <person name="Wood J.M.D."/>
            <person name="Zagrodzka Z.B."/>
            <person name="Johannesson K."/>
            <person name="Butlin R.K."/>
            <person name="Leder E.H."/>
        </authorList>
    </citation>
    <scope>NUCLEOTIDE SEQUENCE [LARGE SCALE GENOMIC DNA]</scope>
    <source>
        <strain evidence="2">Snail1</strain>
        <tissue evidence="2">Muscle</tissue>
    </source>
</reference>
<feature type="compositionally biased region" description="Basic residues" evidence="1">
    <location>
        <begin position="222"/>
        <end position="231"/>
    </location>
</feature>
<comment type="caution">
    <text evidence="2">The sequence shown here is derived from an EMBL/GenBank/DDBJ whole genome shotgun (WGS) entry which is preliminary data.</text>
</comment>
<proteinExistence type="predicted"/>
<evidence type="ECO:0000313" key="2">
    <source>
        <dbReference type="EMBL" id="KAK7090696.1"/>
    </source>
</evidence>
<name>A0AAN9APL5_9CAEN</name>